<organism evidence="1 2">
    <name type="scientific">Avena sativa</name>
    <name type="common">Oat</name>
    <dbReference type="NCBI Taxonomy" id="4498"/>
    <lineage>
        <taxon>Eukaryota</taxon>
        <taxon>Viridiplantae</taxon>
        <taxon>Streptophyta</taxon>
        <taxon>Embryophyta</taxon>
        <taxon>Tracheophyta</taxon>
        <taxon>Spermatophyta</taxon>
        <taxon>Magnoliopsida</taxon>
        <taxon>Liliopsida</taxon>
        <taxon>Poales</taxon>
        <taxon>Poaceae</taxon>
        <taxon>BOP clade</taxon>
        <taxon>Pooideae</taxon>
        <taxon>Poodae</taxon>
        <taxon>Poeae</taxon>
        <taxon>Poeae Chloroplast Group 1 (Aveneae type)</taxon>
        <taxon>Aveninae</taxon>
        <taxon>Avena</taxon>
    </lineage>
</organism>
<dbReference type="EnsemblPlants" id="AVESA.00010b.r2.7DG1351780.1">
    <property type="protein sequence ID" value="AVESA.00010b.r2.7DG1351780.1.CDS.1"/>
    <property type="gene ID" value="AVESA.00010b.r2.7DG1351780"/>
</dbReference>
<protein>
    <submittedName>
        <fullName evidence="1">Uncharacterized protein</fullName>
    </submittedName>
</protein>
<keyword evidence="2" id="KW-1185">Reference proteome</keyword>
<evidence type="ECO:0000313" key="2">
    <source>
        <dbReference type="Proteomes" id="UP001732700"/>
    </source>
</evidence>
<dbReference type="Proteomes" id="UP001732700">
    <property type="component" value="Chromosome 7D"/>
</dbReference>
<proteinExistence type="predicted"/>
<sequence length="289" mass="30642">MRVHATKSVPRQRARSPAPGLFFVKSVLHAHARQPIQRPRRHASCLILPRTQRPDPPSHPTSLARSDHQPACLFSNLQQPHPLARSHAMGCGFSSTTGRCALRPFAGVRVIHTNGYVEDFDAAADGTPVTVARATASSCGASSSSSGARYVLCSSSHLLQPGRAPFRPDDALEPGTVYFLLPHSVFQAESSAVDLACLMNRLTALARKGGGAAPAACPVDSLFAGRPESPQDDQAAAATKPLPPADVKSCAAAAKSSRVWRPQLSRIDESIGRSSRRSPASSCSTRSQD</sequence>
<evidence type="ECO:0000313" key="1">
    <source>
        <dbReference type="EnsemblPlants" id="AVESA.00010b.r2.7DG1351780.1.CDS.1"/>
    </source>
</evidence>
<accession>A0ACD6AD69</accession>
<reference evidence="1" key="1">
    <citation type="submission" date="2021-05" db="EMBL/GenBank/DDBJ databases">
        <authorList>
            <person name="Scholz U."/>
            <person name="Mascher M."/>
            <person name="Fiebig A."/>
        </authorList>
    </citation>
    <scope>NUCLEOTIDE SEQUENCE [LARGE SCALE GENOMIC DNA]</scope>
</reference>
<name>A0ACD6AD69_AVESA</name>
<reference evidence="1" key="2">
    <citation type="submission" date="2025-09" db="UniProtKB">
        <authorList>
            <consortium name="EnsemblPlants"/>
        </authorList>
    </citation>
    <scope>IDENTIFICATION</scope>
</reference>